<evidence type="ECO:0008006" key="3">
    <source>
        <dbReference type="Google" id="ProtNLM"/>
    </source>
</evidence>
<dbReference type="HOGENOM" id="CLU_1694269_0_0_12"/>
<reference evidence="1 2" key="1">
    <citation type="journal article" date="2015" name="Stand. Genomic Sci.">
        <title>Complete genome sequence and description of Salinispira pacifica gen. nov., sp. nov., a novel spirochaete isolated form a hypersaline microbial mat.</title>
        <authorList>
            <person name="Ben Hania W."/>
            <person name="Joseph M."/>
            <person name="Schumann P."/>
            <person name="Bunk B."/>
            <person name="Fiebig A."/>
            <person name="Sproer C."/>
            <person name="Klenk H.P."/>
            <person name="Fardeau M.L."/>
            <person name="Spring S."/>
        </authorList>
    </citation>
    <scope>NUCLEOTIDE SEQUENCE [LARGE SCALE GENOMIC DNA]</scope>
    <source>
        <strain evidence="1 2">L21-RPul-D2</strain>
    </source>
</reference>
<dbReference type="Proteomes" id="UP000018680">
    <property type="component" value="Chromosome"/>
</dbReference>
<evidence type="ECO:0000313" key="2">
    <source>
        <dbReference type="Proteomes" id="UP000018680"/>
    </source>
</evidence>
<dbReference type="KEGG" id="slr:L21SP2_3455"/>
<protein>
    <recommendedName>
        <fullName evidence="3">Lipoprotein</fullName>
    </recommendedName>
</protein>
<accession>V5WNT9</accession>
<sequence>MNALKKTGIALRAAVILASAAVLLLGSCDLFGNLSESRTATETVEAFLDDAKAGNWDNMYTYLSVANGNRDELKAGDILSTAFEGDSGGISYSIDTENITQEEREGFNATVIPVSVTYPVSDEKQEVYVLIPNTLNKNLYEILSFTVGGAEGTVY</sequence>
<dbReference type="PROSITE" id="PS51257">
    <property type="entry name" value="PROKAR_LIPOPROTEIN"/>
    <property type="match status" value="1"/>
</dbReference>
<organism evidence="1 2">
    <name type="scientific">Salinispira pacifica</name>
    <dbReference type="NCBI Taxonomy" id="1307761"/>
    <lineage>
        <taxon>Bacteria</taxon>
        <taxon>Pseudomonadati</taxon>
        <taxon>Spirochaetota</taxon>
        <taxon>Spirochaetia</taxon>
        <taxon>Spirochaetales</taxon>
        <taxon>Spirochaetaceae</taxon>
        <taxon>Salinispira</taxon>
    </lineage>
</organism>
<proteinExistence type="predicted"/>
<dbReference type="AlphaFoldDB" id="V5WNT9"/>
<dbReference type="EMBL" id="CP006939">
    <property type="protein sequence ID" value="AHC16791.1"/>
    <property type="molecule type" value="Genomic_DNA"/>
</dbReference>
<keyword evidence="2" id="KW-1185">Reference proteome</keyword>
<name>V5WNT9_9SPIO</name>
<dbReference type="RefSeq" id="WP_024269679.1">
    <property type="nucleotide sequence ID" value="NC_023035.1"/>
</dbReference>
<evidence type="ECO:0000313" key="1">
    <source>
        <dbReference type="EMBL" id="AHC16791.1"/>
    </source>
</evidence>
<dbReference type="STRING" id="1307761.L21SP2_3455"/>
<gene>
    <name evidence="1" type="ORF">L21SP2_3455</name>
</gene>